<organism evidence="4 5">
    <name type="scientific">Peterkaempfera bronchialis</name>
    <dbReference type="NCBI Taxonomy" id="2126346"/>
    <lineage>
        <taxon>Bacteria</taxon>
        <taxon>Bacillati</taxon>
        <taxon>Actinomycetota</taxon>
        <taxon>Actinomycetes</taxon>
        <taxon>Kitasatosporales</taxon>
        <taxon>Streptomycetaceae</taxon>
        <taxon>Peterkaempfera</taxon>
    </lineage>
</organism>
<evidence type="ECO:0000259" key="3">
    <source>
        <dbReference type="PROSITE" id="PS50977"/>
    </source>
</evidence>
<sequence>MAADGGTAAPDPRVVRSLARLREGLILACRDRPLDQVSVSDVVRAAGVARATFYLHYRDLDALAVDTCAELVRQAVDALHAWQGVPGPDPPPPLPELLGRIQQRADLYRALIRPGGSGPLGELLHRELAERATAELLRRGRTAASADLAASAVASVFTGVLADWLHGRLTGTPEALAVQVWQLLGAVHAAVARLG</sequence>
<keyword evidence="1 2" id="KW-0238">DNA-binding</keyword>
<dbReference type="InterPro" id="IPR001647">
    <property type="entry name" value="HTH_TetR"/>
</dbReference>
<gene>
    <name evidence="4" type="ORF">C7M71_005945</name>
</gene>
<dbReference type="Pfam" id="PF00440">
    <property type="entry name" value="TetR_N"/>
    <property type="match status" value="1"/>
</dbReference>
<reference evidence="5" key="1">
    <citation type="submission" date="2018-07" db="EMBL/GenBank/DDBJ databases">
        <title>Streptacidiphilus bronchialis DSM 106435 chromosome.</title>
        <authorList>
            <person name="Batra D."/>
            <person name="Gulvik C.A."/>
        </authorList>
    </citation>
    <scope>NUCLEOTIDE SEQUENCE [LARGE SCALE GENOMIC DNA]</scope>
    <source>
        <strain evidence="5">DSM 106435</strain>
    </source>
</reference>
<dbReference type="EMBL" id="CP031264">
    <property type="protein sequence ID" value="AXI77058.1"/>
    <property type="molecule type" value="Genomic_DNA"/>
</dbReference>
<dbReference type="SUPFAM" id="SSF46689">
    <property type="entry name" value="Homeodomain-like"/>
    <property type="match status" value="1"/>
</dbReference>
<dbReference type="GO" id="GO:0003677">
    <property type="term" value="F:DNA binding"/>
    <property type="evidence" value="ECO:0007669"/>
    <property type="project" value="UniProtKB-UniRule"/>
</dbReference>
<keyword evidence="5" id="KW-1185">Reference proteome</keyword>
<name>A0A345STK3_9ACTN</name>
<evidence type="ECO:0000313" key="4">
    <source>
        <dbReference type="EMBL" id="AXI77058.1"/>
    </source>
</evidence>
<dbReference type="RefSeq" id="WP_111492167.1">
    <property type="nucleotide sequence ID" value="NZ_CP031264.1"/>
</dbReference>
<feature type="domain" description="HTH tetR-type" evidence="3">
    <location>
        <begin position="15"/>
        <end position="75"/>
    </location>
</feature>
<proteinExistence type="predicted"/>
<dbReference type="Gene3D" id="1.10.357.10">
    <property type="entry name" value="Tetracycline Repressor, domain 2"/>
    <property type="match status" value="1"/>
</dbReference>
<dbReference type="InterPro" id="IPR009057">
    <property type="entry name" value="Homeodomain-like_sf"/>
</dbReference>
<accession>A0A345STK3</accession>
<dbReference type="Proteomes" id="UP000249340">
    <property type="component" value="Chromosome"/>
</dbReference>
<evidence type="ECO:0000256" key="1">
    <source>
        <dbReference type="ARBA" id="ARBA00023125"/>
    </source>
</evidence>
<dbReference type="PROSITE" id="PS50977">
    <property type="entry name" value="HTH_TETR_2"/>
    <property type="match status" value="1"/>
</dbReference>
<dbReference type="AlphaFoldDB" id="A0A345STK3"/>
<dbReference type="OrthoDB" id="268339at2"/>
<evidence type="ECO:0000256" key="2">
    <source>
        <dbReference type="PROSITE-ProRule" id="PRU00335"/>
    </source>
</evidence>
<evidence type="ECO:0000313" key="5">
    <source>
        <dbReference type="Proteomes" id="UP000249340"/>
    </source>
</evidence>
<dbReference type="KEGG" id="stri:C7M71_005945"/>
<feature type="DNA-binding region" description="H-T-H motif" evidence="2">
    <location>
        <begin position="38"/>
        <end position="57"/>
    </location>
</feature>
<protein>
    <submittedName>
        <fullName evidence="4">TetR family transcriptional regulator</fullName>
    </submittedName>
</protein>